<name>A0AAQ0AZ16_LEPIR</name>
<reference evidence="1" key="1">
    <citation type="submission" date="2019-09" db="EMBL/GenBank/DDBJ databases">
        <title>Comparative Genomics of Leptospira interrogans Reveals Genome Plasticity - A Common Adaptive Strategy for Survival in Various Hosts.</title>
        <authorList>
            <person name="Ramli S.R."/>
            <person name="Bunk B."/>
            <person name="Goris M."/>
            <person name="Bhuju S."/>
            <person name="Jarek M."/>
            <person name="Sproer C."/>
            <person name="Mustakim S."/>
            <person name="Strommenger B."/>
            <person name="Pessler F."/>
        </authorList>
    </citation>
    <scope>NUCLEOTIDE SEQUENCE</scope>
    <source>
        <strain evidence="1">782</strain>
    </source>
</reference>
<evidence type="ECO:0000313" key="1">
    <source>
        <dbReference type="EMBL" id="QOI42818.1"/>
    </source>
</evidence>
<organism evidence="1 2">
    <name type="scientific">Leptospira interrogans serovar Canicola</name>
    <dbReference type="NCBI Taxonomy" id="211880"/>
    <lineage>
        <taxon>Bacteria</taxon>
        <taxon>Pseudomonadati</taxon>
        <taxon>Spirochaetota</taxon>
        <taxon>Spirochaetia</taxon>
        <taxon>Leptospirales</taxon>
        <taxon>Leptospiraceae</taxon>
        <taxon>Leptospira</taxon>
    </lineage>
</organism>
<evidence type="ECO:0000313" key="2">
    <source>
        <dbReference type="Proteomes" id="UP000663124"/>
    </source>
</evidence>
<dbReference type="Proteomes" id="UP000663124">
    <property type="component" value="Chromosome 1"/>
</dbReference>
<gene>
    <name evidence="1" type="ORF">Lepto782_11455</name>
</gene>
<sequence length="84" mass="10331">MKENFSFRNYCAQSISIFHCRVLFSIIRVRLLSFLNLSKQDWFQTWELVQKSNLYRNFLNHNNSLSQNRPMWELLRKFDDIRIA</sequence>
<protein>
    <submittedName>
        <fullName evidence="1">Uncharacterized protein</fullName>
    </submittedName>
</protein>
<dbReference type="AlphaFoldDB" id="A0AAQ0AZ16"/>
<dbReference type="EMBL" id="CP043884">
    <property type="protein sequence ID" value="QOI42818.1"/>
    <property type="molecule type" value="Genomic_DNA"/>
</dbReference>
<accession>A0AAQ0AZ16</accession>
<proteinExistence type="predicted"/>